<keyword evidence="3" id="KW-1003">Cell membrane</keyword>
<dbReference type="PANTHER" id="PTHR21421">
    <property type="entry name" value="GUSTATORY RECEPTOR"/>
    <property type="match status" value="1"/>
</dbReference>
<accession>A0AAV1JJV2</accession>
<dbReference type="GO" id="GO:0005886">
    <property type="term" value="C:plasma membrane"/>
    <property type="evidence" value="ECO:0007669"/>
    <property type="project" value="UniProtKB-SubCell"/>
</dbReference>
<evidence type="ECO:0000256" key="7">
    <source>
        <dbReference type="ARBA" id="ARBA00023170"/>
    </source>
</evidence>
<dbReference type="GO" id="GO:0050916">
    <property type="term" value="P:sensory perception of sweet taste"/>
    <property type="evidence" value="ECO:0007669"/>
    <property type="project" value="UniProtKB-ARBA"/>
</dbReference>
<name>A0AAV1JJV2_9NEOP</name>
<keyword evidence="6 8" id="KW-0472">Membrane</keyword>
<dbReference type="AlphaFoldDB" id="A0AAV1JJV2"/>
<comment type="caution">
    <text evidence="9">The sequence shown here is derived from an EMBL/GenBank/DDBJ whole genome shotgun (WGS) entry which is preliminary data.</text>
</comment>
<dbReference type="EMBL" id="CAVLEF010000010">
    <property type="protein sequence ID" value="CAK1548698.1"/>
    <property type="molecule type" value="Genomic_DNA"/>
</dbReference>
<reference evidence="9 10" key="1">
    <citation type="submission" date="2023-11" db="EMBL/GenBank/DDBJ databases">
        <authorList>
            <person name="Okamura Y."/>
        </authorList>
    </citation>
    <scope>NUCLEOTIDE SEQUENCE [LARGE SCALE GENOMIC DNA]</scope>
</reference>
<feature type="transmembrane region" description="Helical" evidence="8">
    <location>
        <begin position="128"/>
        <end position="149"/>
    </location>
</feature>
<feature type="transmembrane region" description="Helical" evidence="8">
    <location>
        <begin position="306"/>
        <end position="325"/>
    </location>
</feature>
<evidence type="ECO:0000256" key="1">
    <source>
        <dbReference type="ARBA" id="ARBA00004651"/>
    </source>
</evidence>
<evidence type="ECO:0000256" key="2">
    <source>
        <dbReference type="ARBA" id="ARBA00005327"/>
    </source>
</evidence>
<evidence type="ECO:0000256" key="8">
    <source>
        <dbReference type="SAM" id="Phobius"/>
    </source>
</evidence>
<feature type="transmembrane region" description="Helical" evidence="8">
    <location>
        <begin position="78"/>
        <end position="96"/>
    </location>
</feature>
<comment type="similarity">
    <text evidence="2">Belongs to the insect chemoreceptor superfamily. Gustatory receptor (GR) family. Gr5a subfamily.</text>
</comment>
<keyword evidence="4 8" id="KW-0812">Transmembrane</keyword>
<protein>
    <recommendedName>
        <fullName evidence="11">Gustatory receptor</fullName>
    </recommendedName>
</protein>
<feature type="transmembrane region" description="Helical" evidence="8">
    <location>
        <begin position="34"/>
        <end position="58"/>
    </location>
</feature>
<dbReference type="PANTHER" id="PTHR21421:SF29">
    <property type="entry name" value="GUSTATORY RECEPTOR 5A FOR TREHALOSE-RELATED"/>
    <property type="match status" value="1"/>
</dbReference>
<keyword evidence="5 8" id="KW-1133">Transmembrane helix</keyword>
<comment type="subcellular location">
    <subcellularLocation>
        <location evidence="1">Cell membrane</location>
        <topology evidence="1">Multi-pass membrane protein</topology>
    </subcellularLocation>
</comment>
<keyword evidence="7" id="KW-0675">Receptor</keyword>
<feature type="transmembrane region" description="Helical" evidence="8">
    <location>
        <begin position="177"/>
        <end position="198"/>
    </location>
</feature>
<evidence type="ECO:0000313" key="10">
    <source>
        <dbReference type="Proteomes" id="UP001497472"/>
    </source>
</evidence>
<evidence type="ECO:0008006" key="11">
    <source>
        <dbReference type="Google" id="ProtNLM"/>
    </source>
</evidence>
<evidence type="ECO:0000256" key="5">
    <source>
        <dbReference type="ARBA" id="ARBA00022989"/>
    </source>
</evidence>
<dbReference type="InterPro" id="IPR009318">
    <property type="entry name" value="Gustatory_rcpt"/>
</dbReference>
<dbReference type="Proteomes" id="UP001497472">
    <property type="component" value="Unassembled WGS sequence"/>
</dbReference>
<evidence type="ECO:0000256" key="3">
    <source>
        <dbReference type="ARBA" id="ARBA00022475"/>
    </source>
</evidence>
<evidence type="ECO:0000313" key="9">
    <source>
        <dbReference type="EMBL" id="CAK1548698.1"/>
    </source>
</evidence>
<proteinExistence type="inferred from homology"/>
<evidence type="ECO:0000256" key="4">
    <source>
        <dbReference type="ARBA" id="ARBA00022692"/>
    </source>
</evidence>
<organism evidence="9 10">
    <name type="scientific">Leptosia nina</name>
    <dbReference type="NCBI Taxonomy" id="320188"/>
    <lineage>
        <taxon>Eukaryota</taxon>
        <taxon>Metazoa</taxon>
        <taxon>Ecdysozoa</taxon>
        <taxon>Arthropoda</taxon>
        <taxon>Hexapoda</taxon>
        <taxon>Insecta</taxon>
        <taxon>Pterygota</taxon>
        <taxon>Neoptera</taxon>
        <taxon>Endopterygota</taxon>
        <taxon>Lepidoptera</taxon>
        <taxon>Glossata</taxon>
        <taxon>Ditrysia</taxon>
        <taxon>Papilionoidea</taxon>
        <taxon>Pieridae</taxon>
        <taxon>Pierinae</taxon>
        <taxon>Leptosia</taxon>
    </lineage>
</organism>
<dbReference type="Pfam" id="PF06151">
    <property type="entry name" value="Trehalose_recp"/>
    <property type="match status" value="1"/>
</dbReference>
<sequence>MHPKERKWDNFLPTMTRVFVAAKYFGIPTYGGKAALVGALVLLTMLVTLEFFSIWKLIRTLNGWNLNPKGSITARLSGSIFYGNALLSMLITWRIVNKWKDLSEYWLQMETKSGLVLPPDKKIRRRTLFVTGYVVVCALVEHILSMMSATGLDCPFREYFERYILSSHGFLLEKREYSLWLAIPIFILSKLATALWNFQDLIIILISMGLASKYHRLNAFVRRVVVFERRMKAYCKLERTLVSRINTWRKLRESYAHQANLVRKVDQSIGGLILLSNLNNFYFICLQLFLGIGFIKEDGTVINRVYYFYSLAWLLFRACAVLLAASDIRMHSQRAIPILNMCTSAGYNIEIKRLKYQIEHEKIWLSGMGLFYLSRQKLLEVAGAIVKYELILLQYDKQKT</sequence>
<keyword evidence="10" id="KW-1185">Reference proteome</keyword>
<feature type="transmembrane region" description="Helical" evidence="8">
    <location>
        <begin position="272"/>
        <end position="294"/>
    </location>
</feature>
<gene>
    <name evidence="9" type="ORF">LNINA_LOCUS8061</name>
</gene>
<dbReference type="GO" id="GO:0008527">
    <property type="term" value="F:taste receptor activity"/>
    <property type="evidence" value="ECO:0007669"/>
    <property type="project" value="InterPro"/>
</dbReference>
<evidence type="ECO:0000256" key="6">
    <source>
        <dbReference type="ARBA" id="ARBA00023136"/>
    </source>
</evidence>